<dbReference type="EMBL" id="OU895878">
    <property type="protein sequence ID" value="CAG9802772.1"/>
    <property type="molecule type" value="Genomic_DNA"/>
</dbReference>
<dbReference type="Pfam" id="PF16061">
    <property type="entry name" value="DUF4803"/>
    <property type="match status" value="1"/>
</dbReference>
<feature type="coiled-coil region" evidence="1">
    <location>
        <begin position="76"/>
        <end position="110"/>
    </location>
</feature>
<gene>
    <name evidence="3" type="ORF">CHIRRI_LOCUS5677</name>
</gene>
<reference evidence="3" key="1">
    <citation type="submission" date="2022-01" db="EMBL/GenBank/DDBJ databases">
        <authorList>
            <person name="King R."/>
        </authorList>
    </citation>
    <scope>NUCLEOTIDE SEQUENCE</scope>
</reference>
<dbReference type="PANTHER" id="PTHR47890:SF1">
    <property type="entry name" value="LD24308P"/>
    <property type="match status" value="1"/>
</dbReference>
<accession>A0A9N9RSS4</accession>
<evidence type="ECO:0000256" key="1">
    <source>
        <dbReference type="SAM" id="Coils"/>
    </source>
</evidence>
<sequence>MKIFLFLILSLSAVHSELSDITASKESIALLKNLASSDVSKEWGKKLGDRFTKLASISKKFGKYAGPVGDLLEFALTIAEENNDETEEYLKNITKQLDKIDSKLDAISEQITFLDSKLTQSTKKIISEVKFRDFVKYLEDLAASKQHFESIISSFTSNSTSFLYQLNKYIEDYRQQGSDTKLVNILDSGAGISNSIVADLISLSRSYHKDNFGSSGSSTMKTVYDIYITAFMTILKANIILESAVNLKTAITGQYYEEDRRYNHYRKNEIFEKFFTSLEKAFSKLDDNDMDGFIDFSINGNQNSVRMINVIQYFWENEDKLSIIDTCTDDCEHFKNRKYSGGGCNGGVRDCKFAVSLHHTERYLRQNPQVDRIYLGYVLNNKWNGHGIDDDRNQNMESKKSYPRGFVNCHVCKCVCDQYSSSNTVRKIYTGKITSPDGYVVTGMRFVEANKAIYPQIQVGKLLPMATVDQSSIYWLEIERDRSFVTFDYDKHDIDFGDPSLIKFSDSVVTGVQFQSSYIGASWSIFGRQIVDFNRGILGSEVVAKTTGSLVNFDASNLIPGLSTGTKFTIGKNRRVEFGISNEDKDAGQSFVPYFDGNEVTFDIKSPLSGITLIHYTNDANYAGFIRPVLRSLDYRKLFSTSYEVEQFVPLNYTGYKDENHIDEQQKSFSFKLVPNFFILSLFLTFCITI</sequence>
<name>A0A9N9RSS4_9DIPT</name>
<dbReference type="OrthoDB" id="7770249at2759"/>
<evidence type="ECO:0000256" key="2">
    <source>
        <dbReference type="SAM" id="SignalP"/>
    </source>
</evidence>
<organism evidence="3 4">
    <name type="scientific">Chironomus riparius</name>
    <dbReference type="NCBI Taxonomy" id="315576"/>
    <lineage>
        <taxon>Eukaryota</taxon>
        <taxon>Metazoa</taxon>
        <taxon>Ecdysozoa</taxon>
        <taxon>Arthropoda</taxon>
        <taxon>Hexapoda</taxon>
        <taxon>Insecta</taxon>
        <taxon>Pterygota</taxon>
        <taxon>Neoptera</taxon>
        <taxon>Endopterygota</taxon>
        <taxon>Diptera</taxon>
        <taxon>Nematocera</taxon>
        <taxon>Chironomoidea</taxon>
        <taxon>Chironomidae</taxon>
        <taxon>Chironominae</taxon>
        <taxon>Chironomus</taxon>
    </lineage>
</organism>
<keyword evidence="2" id="KW-0732">Signal</keyword>
<proteinExistence type="predicted"/>
<evidence type="ECO:0000313" key="4">
    <source>
        <dbReference type="Proteomes" id="UP001153620"/>
    </source>
</evidence>
<dbReference type="Proteomes" id="UP001153620">
    <property type="component" value="Chromosome 2"/>
</dbReference>
<keyword evidence="4" id="KW-1185">Reference proteome</keyword>
<protein>
    <submittedName>
        <fullName evidence="3">Uncharacterized protein</fullName>
    </submittedName>
</protein>
<feature type="signal peptide" evidence="2">
    <location>
        <begin position="1"/>
        <end position="16"/>
    </location>
</feature>
<dbReference type="AlphaFoldDB" id="A0A9N9RSS4"/>
<keyword evidence="1" id="KW-0175">Coiled coil</keyword>
<evidence type="ECO:0000313" key="3">
    <source>
        <dbReference type="EMBL" id="CAG9802772.1"/>
    </source>
</evidence>
<dbReference type="InterPro" id="IPR032062">
    <property type="entry name" value="DUF4803"/>
</dbReference>
<reference evidence="3" key="2">
    <citation type="submission" date="2022-10" db="EMBL/GenBank/DDBJ databases">
        <authorList>
            <consortium name="ENA_rothamsted_submissions"/>
            <consortium name="culmorum"/>
            <person name="King R."/>
        </authorList>
    </citation>
    <scope>NUCLEOTIDE SEQUENCE</scope>
</reference>
<feature type="chain" id="PRO_5040148264" evidence="2">
    <location>
        <begin position="17"/>
        <end position="690"/>
    </location>
</feature>
<dbReference type="PANTHER" id="PTHR47890">
    <property type="entry name" value="LD24308P"/>
    <property type="match status" value="1"/>
</dbReference>